<evidence type="ECO:0000313" key="1">
    <source>
        <dbReference type="EMBL" id="ABO60372.1"/>
    </source>
</evidence>
<dbReference type="EMBL" id="CP000619">
    <property type="protein sequence ID" value="ABO60372.1"/>
    <property type="molecule type" value="Genomic_DNA"/>
</dbReference>
<dbReference type="HOGENOM" id="CLU_2286246_0_0_4"/>
<dbReference type="Proteomes" id="UP000002287">
    <property type="component" value="Plasmid pBVIE03"/>
</dbReference>
<name>A4JVR9_BURVG</name>
<sequence length="101" mass="10770">MMTQQAGNYTVLEAGFGGVRPTPHAVMEAFLSKCYPGSRRDGPSEEAQEGGYALQQAFTTVHGERMLAFLNPAASGGWRVAAKARVVAATVRSAPWDLTNV</sequence>
<gene>
    <name evidence="1" type="ordered locus">Bcep1808_7497</name>
</gene>
<keyword evidence="1" id="KW-0614">Plasmid</keyword>
<dbReference type="KEGG" id="bvi:Bcep1808_7497"/>
<dbReference type="AlphaFoldDB" id="A4JVR9"/>
<organism evidence="1 2">
    <name type="scientific">Burkholderia vietnamiensis (strain G4 / LMG 22486)</name>
    <name type="common">Burkholderia cepacia (strain R1808)</name>
    <dbReference type="NCBI Taxonomy" id="269482"/>
    <lineage>
        <taxon>Bacteria</taxon>
        <taxon>Pseudomonadati</taxon>
        <taxon>Pseudomonadota</taxon>
        <taxon>Betaproteobacteria</taxon>
        <taxon>Burkholderiales</taxon>
        <taxon>Burkholderiaceae</taxon>
        <taxon>Burkholderia</taxon>
        <taxon>Burkholderia cepacia complex</taxon>
    </lineage>
</organism>
<evidence type="ECO:0000313" key="2">
    <source>
        <dbReference type="Proteomes" id="UP000002287"/>
    </source>
</evidence>
<geneLocation type="plasmid" evidence="1 2">
    <name>pBVIE03</name>
</geneLocation>
<accession>A4JVR9</accession>
<reference evidence="1 2" key="1">
    <citation type="submission" date="2007-03" db="EMBL/GenBank/DDBJ databases">
        <title>Complete sequence of plasmid pBVIE03 of Burkholderia vietnamiensis G4.</title>
        <authorList>
            <consortium name="US DOE Joint Genome Institute"/>
            <person name="Copeland A."/>
            <person name="Lucas S."/>
            <person name="Lapidus A."/>
            <person name="Barry K."/>
            <person name="Detter J.C."/>
            <person name="Glavina del Rio T."/>
            <person name="Hammon N."/>
            <person name="Israni S."/>
            <person name="Dalin E."/>
            <person name="Tice H."/>
            <person name="Pitluck S."/>
            <person name="Chain P."/>
            <person name="Malfatti S."/>
            <person name="Shin M."/>
            <person name="Vergez L."/>
            <person name="Schmutz J."/>
            <person name="Larimer F."/>
            <person name="Land M."/>
            <person name="Hauser L."/>
            <person name="Kyrpides N."/>
            <person name="Tiedje J."/>
            <person name="Richardson P."/>
        </authorList>
    </citation>
    <scope>NUCLEOTIDE SEQUENCE [LARGE SCALE GENOMIC DNA]</scope>
    <source>
        <strain evidence="2">G4 / LMG 22486</strain>
        <plasmid evidence="1 2">pBVIE03</plasmid>
    </source>
</reference>
<proteinExistence type="predicted"/>
<protein>
    <submittedName>
        <fullName evidence="1">Uncharacterized protein</fullName>
    </submittedName>
</protein>